<keyword evidence="3" id="KW-0285">Flavoprotein</keyword>
<dbReference type="InterPro" id="IPR006181">
    <property type="entry name" value="D-amino_acid_oxidase_CS"/>
</dbReference>
<dbReference type="AlphaFoldDB" id="A0AA91Q0A8"/>
<dbReference type="PROSITE" id="PS00677">
    <property type="entry name" value="DAO"/>
    <property type="match status" value="1"/>
</dbReference>
<keyword evidence="4 6" id="KW-0274">FAD</keyword>
<evidence type="ECO:0000256" key="1">
    <source>
        <dbReference type="ARBA" id="ARBA00001974"/>
    </source>
</evidence>
<comment type="similarity">
    <text evidence="2">Belongs to the DAMOX/DASOX family.</text>
</comment>
<organism evidence="8 9">
    <name type="scientific">Clavispora lusitaniae</name>
    <name type="common">Candida lusitaniae</name>
    <dbReference type="NCBI Taxonomy" id="36911"/>
    <lineage>
        <taxon>Eukaryota</taxon>
        <taxon>Fungi</taxon>
        <taxon>Dikarya</taxon>
        <taxon>Ascomycota</taxon>
        <taxon>Saccharomycotina</taxon>
        <taxon>Pichiomycetes</taxon>
        <taxon>Metschnikowiaceae</taxon>
        <taxon>Clavispora</taxon>
    </lineage>
</organism>
<name>A0AA91Q0A8_CLALS</name>
<accession>A0AA91Q0A8</accession>
<dbReference type="EMBL" id="LYUB02000007">
    <property type="protein sequence ID" value="OVF08860.1"/>
    <property type="molecule type" value="Genomic_DNA"/>
</dbReference>
<sequence length="345" mass="37765">MSTYTVIGAGIVGLYTAYQLLENGVDPSHIKVIAEFMPGDESINYTSPYAGGNFSCITGDDAPTLQYDKFTYQNLGALQRKLGGPECGLDRFPSSEYWDEQPSQAKISSLKSYLSDYQEVPSAQLPHGVAFGIKFTTWNFNCPKFLKALQQYLKRQGVNFEKRKITHVSQAFAHGTKVVFNCTGIGARKLGGVEDTNVYPTRGQVVVVKAPHIKENAMRWGADYATYIIKRPYSHDQLILGGFLQKDDWTADTLQDQTDDILQRTTKLLPKILAANPGGPNFSDLEILRVAAGLRPSRHGGARIEKTVSEGKVLVHNYGASGYGYQAGLGMAAKAVGLALGRSKL</sequence>
<dbReference type="PIRSF" id="PIRSF000189">
    <property type="entry name" value="D-aa_oxidase"/>
    <property type="match status" value="1"/>
</dbReference>
<comment type="caution">
    <text evidence="8">The sequence shown here is derived from an EMBL/GenBank/DDBJ whole genome shotgun (WGS) entry which is preliminary data.</text>
</comment>
<dbReference type="GO" id="GO:0003884">
    <property type="term" value="F:D-amino-acid oxidase activity"/>
    <property type="evidence" value="ECO:0007669"/>
    <property type="project" value="InterPro"/>
</dbReference>
<evidence type="ECO:0000256" key="5">
    <source>
        <dbReference type="ARBA" id="ARBA00023002"/>
    </source>
</evidence>
<feature type="binding site" evidence="6">
    <location>
        <position position="322"/>
    </location>
    <ligand>
        <name>D-dopa</name>
        <dbReference type="ChEBI" id="CHEBI:149689"/>
    </ligand>
</feature>
<comment type="cofactor">
    <cofactor evidence="1 6">
        <name>FAD</name>
        <dbReference type="ChEBI" id="CHEBI:57692"/>
    </cofactor>
</comment>
<evidence type="ECO:0000256" key="3">
    <source>
        <dbReference type="ARBA" id="ARBA00022630"/>
    </source>
</evidence>
<dbReference type="SUPFAM" id="SSF54373">
    <property type="entry name" value="FAD-linked reductases, C-terminal domain"/>
    <property type="match status" value="1"/>
</dbReference>
<protein>
    <submittedName>
        <fullName evidence="8">D-amino-acid oxidase</fullName>
    </submittedName>
</protein>
<feature type="domain" description="FAD dependent oxidoreductase" evidence="7">
    <location>
        <begin position="5"/>
        <end position="333"/>
    </location>
</feature>
<feature type="binding site" evidence="6">
    <location>
        <position position="183"/>
    </location>
    <ligand>
        <name>FAD</name>
        <dbReference type="ChEBI" id="CHEBI:57692"/>
    </ligand>
</feature>
<reference evidence="8 9" key="1">
    <citation type="submission" date="2017-04" db="EMBL/GenBank/DDBJ databases">
        <title>Draft genome of the yeast Clavispora lusitaniae type strain CBS 6936.</title>
        <authorList>
            <person name="Durrens P."/>
            <person name="Klopp C."/>
            <person name="Biteau N."/>
            <person name="Fitton-Ouhabi V."/>
            <person name="Dementhon K."/>
            <person name="Accoceberry I."/>
            <person name="Sherman D.J."/>
            <person name="Noel T."/>
        </authorList>
    </citation>
    <scope>NUCLEOTIDE SEQUENCE [LARGE SCALE GENOMIC DNA]</scope>
    <source>
        <strain evidence="8 9">CBS 6936</strain>
    </source>
</reference>
<dbReference type="Gene3D" id="3.30.9.10">
    <property type="entry name" value="D-Amino Acid Oxidase, subunit A, domain 2"/>
    <property type="match status" value="1"/>
</dbReference>
<evidence type="ECO:0000256" key="6">
    <source>
        <dbReference type="PIRSR" id="PIRSR000189-1"/>
    </source>
</evidence>
<evidence type="ECO:0000259" key="7">
    <source>
        <dbReference type="Pfam" id="PF01266"/>
    </source>
</evidence>
<dbReference type="Gene3D" id="3.40.50.720">
    <property type="entry name" value="NAD(P)-binding Rossmann-like Domain"/>
    <property type="match status" value="1"/>
</dbReference>
<feature type="binding site" evidence="6">
    <location>
        <position position="227"/>
    </location>
    <ligand>
        <name>D-dopa</name>
        <dbReference type="ChEBI" id="CHEBI:149689"/>
    </ligand>
</feature>
<dbReference type="InterPro" id="IPR006076">
    <property type="entry name" value="FAD-dep_OxRdtase"/>
</dbReference>
<feature type="binding site" evidence="6">
    <location>
        <begin position="46"/>
        <end position="47"/>
    </location>
    <ligand>
        <name>FAD</name>
        <dbReference type="ChEBI" id="CHEBI:57692"/>
    </ligand>
</feature>
<evidence type="ECO:0000256" key="2">
    <source>
        <dbReference type="ARBA" id="ARBA00006730"/>
    </source>
</evidence>
<dbReference type="Proteomes" id="UP000195602">
    <property type="component" value="Unassembled WGS sequence"/>
</dbReference>
<dbReference type="PANTHER" id="PTHR11530">
    <property type="entry name" value="D-AMINO ACID OXIDASE"/>
    <property type="match status" value="1"/>
</dbReference>
<gene>
    <name evidence="8" type="ORF">A9F13_07g03487</name>
</gene>
<proteinExistence type="inferred from homology"/>
<dbReference type="SUPFAM" id="SSF51971">
    <property type="entry name" value="Nucleotide-binding domain"/>
    <property type="match status" value="1"/>
</dbReference>
<dbReference type="GO" id="GO:0005737">
    <property type="term" value="C:cytoplasm"/>
    <property type="evidence" value="ECO:0007669"/>
    <property type="project" value="TreeGrafter"/>
</dbReference>
<dbReference type="PANTHER" id="PTHR11530:SF11">
    <property type="entry name" value="D-ASPARTATE OXIDASE"/>
    <property type="match status" value="1"/>
</dbReference>
<keyword evidence="5" id="KW-0560">Oxidoreductase</keyword>
<evidence type="ECO:0000256" key="4">
    <source>
        <dbReference type="ARBA" id="ARBA00022827"/>
    </source>
</evidence>
<evidence type="ECO:0000313" key="8">
    <source>
        <dbReference type="EMBL" id="OVF08860.1"/>
    </source>
</evidence>
<dbReference type="Pfam" id="PF01266">
    <property type="entry name" value="DAO"/>
    <property type="match status" value="1"/>
</dbReference>
<dbReference type="InterPro" id="IPR023209">
    <property type="entry name" value="DAO"/>
</dbReference>
<evidence type="ECO:0000313" key="9">
    <source>
        <dbReference type="Proteomes" id="UP000195602"/>
    </source>
</evidence>
<dbReference type="GO" id="GO:0071949">
    <property type="term" value="F:FAD binding"/>
    <property type="evidence" value="ECO:0007669"/>
    <property type="project" value="InterPro"/>
</dbReference>
<dbReference type="KEGG" id="clus:A9F13_07g03487"/>
<dbReference type="GO" id="GO:0019478">
    <property type="term" value="P:D-amino acid catabolic process"/>
    <property type="evidence" value="ECO:0007669"/>
    <property type="project" value="TreeGrafter"/>
</dbReference>